<keyword evidence="2" id="KW-0680">Restriction system</keyword>
<evidence type="ECO:0000256" key="1">
    <source>
        <dbReference type="ARBA" id="ARBA00010923"/>
    </source>
</evidence>
<dbReference type="InterPro" id="IPR052021">
    <property type="entry name" value="Type-I_RS_S_subunit"/>
</dbReference>
<dbReference type="Gene3D" id="3.90.220.20">
    <property type="entry name" value="DNA methylase specificity domains"/>
    <property type="match status" value="2"/>
</dbReference>
<reference evidence="6 7" key="1">
    <citation type="submission" date="2019-12" db="EMBL/GenBank/DDBJ databases">
        <title>The whole genome sequencing of a strain isolated from a Mars analog, Dalangtan Playa.</title>
        <authorList>
            <person name="Huang T."/>
        </authorList>
    </citation>
    <scope>NUCLEOTIDE SEQUENCE [LARGE SCALE GENOMIC DNA]</scope>
    <source>
        <strain evidence="6 7">DP4-553-S</strain>
    </source>
</reference>
<dbReference type="Pfam" id="PF01420">
    <property type="entry name" value="Methylase_S"/>
    <property type="match status" value="2"/>
</dbReference>
<evidence type="ECO:0000313" key="6">
    <source>
        <dbReference type="EMBL" id="QTN01150.1"/>
    </source>
</evidence>
<dbReference type="PANTHER" id="PTHR30408:SF12">
    <property type="entry name" value="TYPE I RESTRICTION ENZYME MJAVIII SPECIFICITY SUBUNIT"/>
    <property type="match status" value="1"/>
</dbReference>
<dbReference type="InterPro" id="IPR044946">
    <property type="entry name" value="Restrct_endonuc_typeI_TRD_sf"/>
</dbReference>
<evidence type="ECO:0000256" key="4">
    <source>
        <dbReference type="SAM" id="Coils"/>
    </source>
</evidence>
<evidence type="ECO:0000256" key="3">
    <source>
        <dbReference type="ARBA" id="ARBA00023125"/>
    </source>
</evidence>
<sequence length="449" mass="51407">MAEVIEVNWKDTFQWIVSDGLTLFEDLPEGWKRTKVKDICVQKKEVVEVLNNEEYKMVGVRLEGKGSFHRETLSGSDIGAKYLTKLENGAFLYSKLFAWRGAFTVVPNSQNGCYVSSEFPLFYVDKTKANPYYLYLFFTLPDTLKLVKKLSVGSAAVSRNRFKEERFLELEIPLPPIEKQNEIVNIWQKNRGEINKLEVQLSQKKDDLFTDFTAELWEDKGINLKDEKVFSIDWSSCNKWGVEFAKEKLKNRRTPNYNVKRITEICNVSSGGTPSRKEKKYFNGDIPWVKTTEVRNNIITETEETITELGLKNSSAKLYPSGSLIVAMYGQGATRGRTGKLGIEASTNQACAVLTEFSPNVNVDFVWYYLMSEYSNLRKLASGNNQPNLNADMIKNYEIPLPPRTKQNELSITVRNAYNNISNLEQQLEEKYNEISNLIRDLLTGKTGK</sequence>
<evidence type="ECO:0000313" key="7">
    <source>
        <dbReference type="Proteomes" id="UP000665043"/>
    </source>
</evidence>
<keyword evidence="4" id="KW-0175">Coiled coil</keyword>
<name>A0ABX7VVZ9_9BACI</name>
<protein>
    <submittedName>
        <fullName evidence="6">Restriction endonuclease subunit S</fullName>
    </submittedName>
</protein>
<evidence type="ECO:0000259" key="5">
    <source>
        <dbReference type="Pfam" id="PF01420"/>
    </source>
</evidence>
<dbReference type="RefSeq" id="WP_209366272.1">
    <property type="nucleotide sequence ID" value="NZ_CP046956.1"/>
</dbReference>
<dbReference type="SUPFAM" id="SSF116734">
    <property type="entry name" value="DNA methylase specificity domain"/>
    <property type="match status" value="2"/>
</dbReference>
<dbReference type="PANTHER" id="PTHR30408">
    <property type="entry name" value="TYPE-1 RESTRICTION ENZYME ECOKI SPECIFICITY PROTEIN"/>
    <property type="match status" value="1"/>
</dbReference>
<accession>A0ABX7VVZ9</accession>
<keyword evidence="7" id="KW-1185">Reference proteome</keyword>
<dbReference type="CDD" id="cd17287">
    <property type="entry name" value="RMtype1_S_EcoN10ORF171P_TRD2-CR2_like"/>
    <property type="match status" value="1"/>
</dbReference>
<comment type="similarity">
    <text evidence="1">Belongs to the type-I restriction system S methylase family.</text>
</comment>
<evidence type="ECO:0000256" key="2">
    <source>
        <dbReference type="ARBA" id="ARBA00022747"/>
    </source>
</evidence>
<feature type="coiled-coil region" evidence="4">
    <location>
        <begin position="407"/>
        <end position="441"/>
    </location>
</feature>
<dbReference type="EMBL" id="CP046956">
    <property type="protein sequence ID" value="QTN01150.1"/>
    <property type="molecule type" value="Genomic_DNA"/>
</dbReference>
<dbReference type="InterPro" id="IPR000055">
    <property type="entry name" value="Restrct_endonuc_typeI_TRD"/>
</dbReference>
<gene>
    <name evidence="6" type="ORF">ERJ70_18800</name>
</gene>
<dbReference type="GO" id="GO:0004519">
    <property type="term" value="F:endonuclease activity"/>
    <property type="evidence" value="ECO:0007669"/>
    <property type="project" value="UniProtKB-KW"/>
</dbReference>
<keyword evidence="6" id="KW-0378">Hydrolase</keyword>
<keyword evidence="6" id="KW-0540">Nuclease</keyword>
<keyword evidence="3" id="KW-0238">DNA-binding</keyword>
<proteinExistence type="inferred from homology"/>
<organism evidence="6 7">
    <name type="scientific">Sediminibacillus dalangtanensis</name>
    <dbReference type="NCBI Taxonomy" id="2729421"/>
    <lineage>
        <taxon>Bacteria</taxon>
        <taxon>Bacillati</taxon>
        <taxon>Bacillota</taxon>
        <taxon>Bacilli</taxon>
        <taxon>Bacillales</taxon>
        <taxon>Bacillaceae</taxon>
        <taxon>Sediminibacillus</taxon>
    </lineage>
</organism>
<keyword evidence="6" id="KW-0255">Endonuclease</keyword>
<feature type="domain" description="Type I restriction modification DNA specificity" evidence="5">
    <location>
        <begin position="257"/>
        <end position="429"/>
    </location>
</feature>
<feature type="domain" description="Type I restriction modification DNA specificity" evidence="5">
    <location>
        <begin position="28"/>
        <end position="189"/>
    </location>
</feature>
<dbReference type="Proteomes" id="UP000665043">
    <property type="component" value="Chromosome"/>
</dbReference>